<dbReference type="EMBL" id="JAAVMX010000008">
    <property type="protein sequence ID" value="KAF4505162.1"/>
    <property type="molecule type" value="Genomic_DNA"/>
</dbReference>
<evidence type="ECO:0000313" key="2">
    <source>
        <dbReference type="EMBL" id="KAF4505162.1"/>
    </source>
</evidence>
<protein>
    <submittedName>
        <fullName evidence="2">Uncharacterized protein</fullName>
    </submittedName>
</protein>
<sequence length="330" mass="34322">MVSVMKSHSCSWKSSGATQMSTSSSLHACRTAVLAYVSAAALCSGATTDEMAACISALTTGHSMARCVGLVLSTSARTTKKTSALVVDEGEDVGVAASSSTSLSNMTRRSATKASSAEASTSVAMRRRLSCVLRSASSLADVAPTPKTMPAVVGALMRPTTSPIFSLSESTHCRSSGSQSCRTSSGLVPKNLPSLNASPTSLLHVLWLFCSRDSSRSSRITLGETVSGKARERSAGPRTLVDSVAAAESTRSVSSSIVGRWGTIDAKTETTPSDPSLERLNVPRRPPLSLPSLSAEPFDSANVMGRVVKSAARSRRKRSCPNVSTKLDAT</sequence>
<feature type="compositionally biased region" description="Polar residues" evidence="1">
    <location>
        <begin position="321"/>
        <end position="330"/>
    </location>
</feature>
<evidence type="ECO:0000313" key="3">
    <source>
        <dbReference type="Proteomes" id="UP000557566"/>
    </source>
</evidence>
<keyword evidence="3" id="KW-1185">Reference proteome</keyword>
<name>A0A8H4PIB4_9HYPO</name>
<organism evidence="2 3">
    <name type="scientific">Ophiocordyceps sinensis</name>
    <dbReference type="NCBI Taxonomy" id="72228"/>
    <lineage>
        <taxon>Eukaryota</taxon>
        <taxon>Fungi</taxon>
        <taxon>Dikarya</taxon>
        <taxon>Ascomycota</taxon>
        <taxon>Pezizomycotina</taxon>
        <taxon>Sordariomycetes</taxon>
        <taxon>Hypocreomycetidae</taxon>
        <taxon>Hypocreales</taxon>
        <taxon>Ophiocordycipitaceae</taxon>
        <taxon>Ophiocordyceps</taxon>
    </lineage>
</organism>
<comment type="caution">
    <text evidence="2">The sequence shown here is derived from an EMBL/GenBank/DDBJ whole genome shotgun (WGS) entry which is preliminary data.</text>
</comment>
<accession>A0A8H4PIB4</accession>
<dbReference type="Proteomes" id="UP000557566">
    <property type="component" value="Unassembled WGS sequence"/>
</dbReference>
<gene>
    <name evidence="2" type="ORF">G6O67_007138</name>
</gene>
<feature type="region of interest" description="Disordered" evidence="1">
    <location>
        <begin position="264"/>
        <end position="296"/>
    </location>
</feature>
<proteinExistence type="predicted"/>
<evidence type="ECO:0000256" key="1">
    <source>
        <dbReference type="SAM" id="MobiDB-lite"/>
    </source>
</evidence>
<dbReference type="AlphaFoldDB" id="A0A8H4PIB4"/>
<dbReference type="OrthoDB" id="297643at2759"/>
<feature type="region of interest" description="Disordered" evidence="1">
    <location>
        <begin position="309"/>
        <end position="330"/>
    </location>
</feature>
<reference evidence="2 3" key="1">
    <citation type="journal article" date="2020" name="Genome Biol. Evol.">
        <title>A new high-quality draft genome assembly of the Chinese cordyceps Ophiocordyceps sinensis.</title>
        <authorList>
            <person name="Shu R."/>
            <person name="Zhang J."/>
            <person name="Meng Q."/>
            <person name="Zhang H."/>
            <person name="Zhou G."/>
            <person name="Li M."/>
            <person name="Wu P."/>
            <person name="Zhao Y."/>
            <person name="Chen C."/>
            <person name="Qin Q."/>
        </authorList>
    </citation>
    <scope>NUCLEOTIDE SEQUENCE [LARGE SCALE GENOMIC DNA]</scope>
    <source>
        <strain evidence="2 3">IOZ07</strain>
    </source>
</reference>